<evidence type="ECO:0000256" key="1">
    <source>
        <dbReference type="ARBA" id="ARBA00022664"/>
    </source>
</evidence>
<evidence type="ECO:0000256" key="4">
    <source>
        <dbReference type="SAM" id="MobiDB-lite"/>
    </source>
</evidence>
<keyword evidence="2" id="KW-0508">mRNA splicing</keyword>
<proteinExistence type="predicted"/>
<evidence type="ECO:0000313" key="6">
    <source>
        <dbReference type="EMBL" id="RWS09141.1"/>
    </source>
</evidence>
<comment type="caution">
    <text evidence="6">The sequence shown here is derived from an EMBL/GenBank/DDBJ whole genome shotgun (WGS) entry which is preliminary data.</text>
</comment>
<dbReference type="Proteomes" id="UP000285301">
    <property type="component" value="Unassembled WGS sequence"/>
</dbReference>
<accession>A0A3S3QI79</accession>
<dbReference type="GO" id="GO:0008380">
    <property type="term" value="P:RNA splicing"/>
    <property type="evidence" value="ECO:0007669"/>
    <property type="project" value="UniProtKB-KW"/>
</dbReference>
<feature type="region of interest" description="Disordered" evidence="4">
    <location>
        <begin position="467"/>
        <end position="486"/>
    </location>
</feature>
<evidence type="ECO:0000256" key="3">
    <source>
        <dbReference type="SAM" id="Coils"/>
    </source>
</evidence>
<organism evidence="6 8">
    <name type="scientific">Dinothrombium tinctorium</name>
    <dbReference type="NCBI Taxonomy" id="1965070"/>
    <lineage>
        <taxon>Eukaryota</taxon>
        <taxon>Metazoa</taxon>
        <taxon>Ecdysozoa</taxon>
        <taxon>Arthropoda</taxon>
        <taxon>Chelicerata</taxon>
        <taxon>Arachnida</taxon>
        <taxon>Acari</taxon>
        <taxon>Acariformes</taxon>
        <taxon>Trombidiformes</taxon>
        <taxon>Prostigmata</taxon>
        <taxon>Anystina</taxon>
        <taxon>Parasitengona</taxon>
        <taxon>Trombidioidea</taxon>
        <taxon>Trombidiidae</taxon>
        <taxon>Dinothrombium</taxon>
    </lineage>
</organism>
<dbReference type="AlphaFoldDB" id="A0A3S3QI79"/>
<dbReference type="Pfam" id="PF09750">
    <property type="entry name" value="DRY_EERY"/>
    <property type="match status" value="1"/>
</dbReference>
<evidence type="ECO:0000313" key="7">
    <source>
        <dbReference type="EMBL" id="RWS09147.1"/>
    </source>
</evidence>
<dbReference type="OrthoDB" id="10070965at2759"/>
<dbReference type="EMBL" id="NCKU01002633">
    <property type="protein sequence ID" value="RWS09141.1"/>
    <property type="molecule type" value="Genomic_DNA"/>
</dbReference>
<evidence type="ECO:0000259" key="5">
    <source>
        <dbReference type="SMART" id="SM01141"/>
    </source>
</evidence>
<sequence>MWHEARKHEKKIRGMMVDYKRRAERRREFYEKIRRDPAQFLQIHGQKAKIHLDANISQAAEMSLMAWRGDQSNMIDRFDVRAHLDFIDTNTTQSECDNDFDSTNDNENERRINYERWRNLVQNEYLNISESKTLHQIWLEERFGMNQASTHDSQHISKKKLAEKKAAIAYNYEKEDESSLTVGTKKQTESESSSEESDSDDDYDTSVNIDTLTLDQGIRLNSLGQKFGLKGNDFLRFLEEDKAEAERIRLAKEIENEKSMFSGRKSRRERRALKERRMLILRANNTEDNSKSNETKKSESSSSESDISEPDVDEAKIEFITSFGGSSDEEKESKSIKSVKDVKNVSKKKKSDVKASKLLNKGNSPVVFGPSLPPDSHEIVEKTNFNATSSKSRSYSSKRPETASAEMFKSDTIKEKFTSAKTDAIPNQTISPAEKQLKETVESNSITISTPQAIKLPSPPVKRYYRHDLAKESSESESDESVGNDEIDIKASKSVISVSTLSTKASGAHGLLKPQERLKKKTQALIEKQFKLDKKAEKEKREKLEQERVDRDEELKELATKMRYRLVLTLKAFSRYCSL</sequence>
<keyword evidence="8" id="KW-1185">Reference proteome</keyword>
<gene>
    <name evidence="6" type="ORF">B4U79_06260</name>
    <name evidence="7" type="ORF">B4U79_09452</name>
</gene>
<dbReference type="PANTHER" id="PTHR13161:SF4">
    <property type="entry name" value="CLK4-ASSOCIATING SERINE_ARGININE RICH PROTEIN"/>
    <property type="match status" value="1"/>
</dbReference>
<dbReference type="PANTHER" id="PTHR13161">
    <property type="entry name" value="SPLICING FACTOR SUPPRESSOR OF WHITE APRICOT"/>
    <property type="match status" value="1"/>
</dbReference>
<feature type="compositionally biased region" description="Basic and acidic residues" evidence="4">
    <location>
        <begin position="288"/>
        <end position="299"/>
    </location>
</feature>
<evidence type="ECO:0000256" key="2">
    <source>
        <dbReference type="ARBA" id="ARBA00023187"/>
    </source>
</evidence>
<keyword evidence="1" id="KW-0507">mRNA processing</keyword>
<feature type="compositionally biased region" description="Acidic residues" evidence="4">
    <location>
        <begin position="475"/>
        <end position="486"/>
    </location>
</feature>
<dbReference type="InterPro" id="IPR019147">
    <property type="entry name" value="SWAP_N_domain"/>
</dbReference>
<dbReference type="InterPro" id="IPR040397">
    <property type="entry name" value="SWAP"/>
</dbReference>
<protein>
    <recommendedName>
        <fullName evidence="5">Suppressor of white apricot N-terminal domain-containing protein</fullName>
    </recommendedName>
</protein>
<reference evidence="6 8" key="1">
    <citation type="journal article" date="2018" name="Gigascience">
        <title>Genomes of trombidid mites reveal novel predicted allergens and laterally-transferred genes associated with secondary metabolism.</title>
        <authorList>
            <person name="Dong X."/>
            <person name="Chaisiri K."/>
            <person name="Xia D."/>
            <person name="Armstrong S.D."/>
            <person name="Fang Y."/>
            <person name="Donnelly M.J."/>
            <person name="Kadowaki T."/>
            <person name="McGarry J.W."/>
            <person name="Darby A.C."/>
            <person name="Makepeace B.L."/>
        </authorList>
    </citation>
    <scope>NUCLEOTIDE SEQUENCE [LARGE SCALE GENOMIC DNA]</scope>
    <source>
        <strain evidence="6">UoL-WK</strain>
    </source>
</reference>
<evidence type="ECO:0000313" key="8">
    <source>
        <dbReference type="Proteomes" id="UP000285301"/>
    </source>
</evidence>
<keyword evidence="3" id="KW-0175">Coiled coil</keyword>
<dbReference type="STRING" id="1965070.A0A3S3QI79"/>
<feature type="coiled-coil region" evidence="3">
    <location>
        <begin position="527"/>
        <end position="561"/>
    </location>
</feature>
<feature type="domain" description="Suppressor of white apricot N-terminal" evidence="5">
    <location>
        <begin position="39"/>
        <end position="176"/>
    </location>
</feature>
<reference evidence="6" key="2">
    <citation type="submission" date="2018-11" db="EMBL/GenBank/DDBJ databases">
        <title>Trombidioid mite genomics.</title>
        <authorList>
            <person name="Dong X."/>
        </authorList>
    </citation>
    <scope>NUCLEOTIDE SEQUENCE</scope>
    <source>
        <strain evidence="6">UoL-WK</strain>
    </source>
</reference>
<name>A0A3S3QI79_9ACAR</name>
<dbReference type="EMBL" id="NCKU01002632">
    <property type="protein sequence ID" value="RWS09147.1"/>
    <property type="molecule type" value="Genomic_DNA"/>
</dbReference>
<dbReference type="SMART" id="SM01141">
    <property type="entry name" value="DRY_EERY"/>
    <property type="match status" value="1"/>
</dbReference>
<feature type="region of interest" description="Disordered" evidence="4">
    <location>
        <begin position="177"/>
        <end position="205"/>
    </location>
</feature>
<feature type="compositionally biased region" description="Basic and acidic residues" evidence="4">
    <location>
        <begin position="331"/>
        <end position="344"/>
    </location>
</feature>
<feature type="compositionally biased region" description="Acidic residues" evidence="4">
    <location>
        <begin position="192"/>
        <end position="204"/>
    </location>
</feature>
<dbReference type="GO" id="GO:0006397">
    <property type="term" value="P:mRNA processing"/>
    <property type="evidence" value="ECO:0007669"/>
    <property type="project" value="UniProtKB-KW"/>
</dbReference>
<feature type="region of interest" description="Disordered" evidence="4">
    <location>
        <begin position="281"/>
        <end position="410"/>
    </location>
</feature>